<dbReference type="NCBIfam" id="TIGR01630">
    <property type="entry name" value="psiM2_ORF9"/>
    <property type="match status" value="1"/>
</dbReference>
<comment type="caution">
    <text evidence="2">The sequence shown here is derived from an EMBL/GenBank/DDBJ whole genome shotgun (WGS) entry which is preliminary data.</text>
</comment>
<name>A0A822MZJ7_9VIBR</name>
<gene>
    <name evidence="2" type="ORF">VCR5J5_750052</name>
</gene>
<dbReference type="Gene3D" id="3.40.50.300">
    <property type="entry name" value="P-loop containing nucleotide triphosphate hydrolases"/>
    <property type="match status" value="1"/>
</dbReference>
<organism evidence="2 3">
    <name type="scientific">Vibrio crassostreae</name>
    <dbReference type="NCBI Taxonomy" id="246167"/>
    <lineage>
        <taxon>Bacteria</taxon>
        <taxon>Pseudomonadati</taxon>
        <taxon>Pseudomonadota</taxon>
        <taxon>Gammaproteobacteria</taxon>
        <taxon>Vibrionales</taxon>
        <taxon>Vibrionaceae</taxon>
        <taxon>Vibrio</taxon>
    </lineage>
</organism>
<proteinExistence type="predicted"/>
<feature type="compositionally biased region" description="Basic and acidic residues" evidence="1">
    <location>
        <begin position="37"/>
        <end position="50"/>
    </location>
</feature>
<feature type="region of interest" description="Disordered" evidence="1">
    <location>
        <begin position="27"/>
        <end position="54"/>
    </location>
</feature>
<accession>A0A822MZJ7</accession>
<evidence type="ECO:0008006" key="4">
    <source>
        <dbReference type="Google" id="ProtNLM"/>
    </source>
</evidence>
<dbReference type="EMBL" id="CCJV01000139">
    <property type="protein sequence ID" value="CDT63778.1"/>
    <property type="molecule type" value="Genomic_DNA"/>
</dbReference>
<sequence>MSGLFGGLSDADLENIRDSAHIAAEDKCATKKTQAQARRDLARKEKEEKARRKRRAKSKRDFAYFCQTYMPDAFTLEFSEYQLALTRLAANRNLNHQDEALFKALIDPRDHGFIKQPLALENGKRGQYEGILDIEPRDHGKTTRNTQAMPLWLALNHPGSFIVICGASADSAKEMMDAIKDDLEDNELILDDYGEQRGNTWTKRKIKLANGSSIVAVGRGQRLRGIKNKYQRPTHIICDDLLDDKEVESPTLRRQAERWFKRVIMNLGKGALTIIANTIMHPDDLPSRLLKQIEDGRLPNWLGLRFSAITPSGHSLFPARWSLQELDNKRIASGSAWWTEWMNRPIADEEADFKEEWFVYFKPYELDLRDCTIGMAIDPATGLKKGDWSFIAVVARHKITMVDHVLFAKGWKESDLKFAQRIVDVFLQHRPSFVMFETVAFQKIYKKEVMRYAKKKGVRLPVREFKGGNKQVRIKSLSSQVENGLIQFLETQTLLRQMFLEFPRGHDDGPDAVEMAISGFESGFVGGATPQTPKSISSAAKALSRFGGGALRRMMR</sequence>
<evidence type="ECO:0000256" key="1">
    <source>
        <dbReference type="SAM" id="MobiDB-lite"/>
    </source>
</evidence>
<evidence type="ECO:0000313" key="3">
    <source>
        <dbReference type="Proteomes" id="UP000049495"/>
    </source>
</evidence>
<dbReference type="InterPro" id="IPR027417">
    <property type="entry name" value="P-loop_NTPase"/>
</dbReference>
<reference evidence="3" key="1">
    <citation type="submission" date="2014-06" db="EMBL/GenBank/DDBJ databases">
        <authorList>
            <person name="Le Roux Frederique"/>
        </authorList>
    </citation>
    <scope>NUCLEOTIDE SEQUENCE [LARGE SCALE GENOMIC DNA]</scope>
    <source>
        <strain evidence="3">J5-5</strain>
    </source>
</reference>
<dbReference type="InterPro" id="IPR006517">
    <property type="entry name" value="Phage_terminase_lsu-like_C"/>
</dbReference>
<evidence type="ECO:0000313" key="2">
    <source>
        <dbReference type="EMBL" id="CDT63778.1"/>
    </source>
</evidence>
<dbReference type="AlphaFoldDB" id="A0A822MZJ7"/>
<dbReference type="Gene3D" id="3.30.420.240">
    <property type="match status" value="1"/>
</dbReference>
<dbReference type="Proteomes" id="UP000049495">
    <property type="component" value="Unassembled WGS sequence"/>
</dbReference>
<protein>
    <recommendedName>
        <fullName evidence="4">Phage terminase large subunit-like protein</fullName>
    </recommendedName>
</protein>